<accession>A0ABY0GZV1</accession>
<dbReference type="PROSITE" id="PS00062">
    <property type="entry name" value="ALDOKETO_REDUCTASE_2"/>
    <property type="match status" value="1"/>
</dbReference>
<dbReference type="EMBL" id="QJNS01000266">
    <property type="protein sequence ID" value="RYO81008.1"/>
    <property type="molecule type" value="Genomic_DNA"/>
</dbReference>
<feature type="domain" description="NADP-dependent oxidoreductase" evidence="3">
    <location>
        <begin position="41"/>
        <end position="289"/>
    </location>
</feature>
<dbReference type="PANTHER" id="PTHR11732">
    <property type="entry name" value="ALDO/KETO REDUCTASE"/>
    <property type="match status" value="1"/>
</dbReference>
<dbReference type="SUPFAM" id="SSF51430">
    <property type="entry name" value="NAD(P)-linked oxidoreductase"/>
    <property type="match status" value="1"/>
</dbReference>
<dbReference type="CDD" id="cd19120">
    <property type="entry name" value="AKR_AKR3C2-3"/>
    <property type="match status" value="1"/>
</dbReference>
<feature type="compositionally biased region" description="Polar residues" evidence="2">
    <location>
        <begin position="1"/>
        <end position="16"/>
    </location>
</feature>
<dbReference type="PIRSF" id="PIRSF000097">
    <property type="entry name" value="AKR"/>
    <property type="match status" value="1"/>
</dbReference>
<evidence type="ECO:0000259" key="3">
    <source>
        <dbReference type="Pfam" id="PF00248"/>
    </source>
</evidence>
<keyword evidence="5" id="KW-1185">Reference proteome</keyword>
<evidence type="ECO:0000256" key="1">
    <source>
        <dbReference type="ARBA" id="ARBA00023002"/>
    </source>
</evidence>
<feature type="region of interest" description="Disordered" evidence="2">
    <location>
        <begin position="1"/>
        <end position="22"/>
    </location>
</feature>
<dbReference type="Gene3D" id="3.20.20.100">
    <property type="entry name" value="NADP-dependent oxidoreductase domain"/>
    <property type="match status" value="1"/>
</dbReference>
<evidence type="ECO:0000313" key="4">
    <source>
        <dbReference type="EMBL" id="RYO81008.1"/>
    </source>
</evidence>
<organism evidence="4 5">
    <name type="scientific">Monosporascus cannonballus</name>
    <dbReference type="NCBI Taxonomy" id="155416"/>
    <lineage>
        <taxon>Eukaryota</taxon>
        <taxon>Fungi</taxon>
        <taxon>Dikarya</taxon>
        <taxon>Ascomycota</taxon>
        <taxon>Pezizomycotina</taxon>
        <taxon>Sordariomycetes</taxon>
        <taxon>Xylariomycetidae</taxon>
        <taxon>Xylariales</taxon>
        <taxon>Xylariales incertae sedis</taxon>
        <taxon>Monosporascus</taxon>
    </lineage>
</organism>
<dbReference type="InterPro" id="IPR044494">
    <property type="entry name" value="AKR3C2/3"/>
</dbReference>
<dbReference type="InterPro" id="IPR018170">
    <property type="entry name" value="Aldo/ket_reductase_CS"/>
</dbReference>
<reference evidence="4 5" key="1">
    <citation type="submission" date="2018-06" db="EMBL/GenBank/DDBJ databases">
        <title>Complete Genomes of Monosporascus.</title>
        <authorList>
            <person name="Robinson A.J."/>
            <person name="Natvig D.O."/>
        </authorList>
    </citation>
    <scope>NUCLEOTIDE SEQUENCE [LARGE SCALE GENOMIC DNA]</scope>
    <source>
        <strain evidence="4 5">CBS 609.92</strain>
    </source>
</reference>
<dbReference type="Proteomes" id="UP000294003">
    <property type="component" value="Unassembled WGS sequence"/>
</dbReference>
<name>A0ABY0GZV1_9PEZI</name>
<comment type="caution">
    <text evidence="4">The sequence shown here is derived from an EMBL/GenBank/DDBJ whole genome shotgun (WGS) entry which is preliminary data.</text>
</comment>
<dbReference type="InterPro" id="IPR020471">
    <property type="entry name" value="AKR"/>
</dbReference>
<protein>
    <recommendedName>
        <fullName evidence="3">NADP-dependent oxidoreductase domain-containing protein</fullName>
    </recommendedName>
</protein>
<dbReference type="PRINTS" id="PR00069">
    <property type="entry name" value="ALDKETRDTASE"/>
</dbReference>
<sequence>MNSITSAFKPTASGQAPKQHPEYIPSLKLNDGNEIPLLAYGLGTARMKDQEANVTRMTVAAIKTGFNHLDCAESYRNETELGKAIKQSGVPRSSLYVTTKLQNAKRLDVQTAFANSLKKLRLDYVDLYLVHSPFMADTPAQLQAIWEEMEKIKESGKAKSIGVSNFLQEHLETVLLTARFPPAVNQIEYHPYLQHGTLVDFCRQKNIAVAAYGPLTAVTKARPGPVDPIYADLSKKYGVSEGDIALRWVIDQGIGAITTSSSEQRLRSYINRLPGFKLTPKEVNLVAEAGRGMHYRAFWTNKFAPDDPR</sequence>
<evidence type="ECO:0000256" key="2">
    <source>
        <dbReference type="SAM" id="MobiDB-lite"/>
    </source>
</evidence>
<dbReference type="Pfam" id="PF00248">
    <property type="entry name" value="Aldo_ket_red"/>
    <property type="match status" value="1"/>
</dbReference>
<proteinExistence type="predicted"/>
<keyword evidence="1" id="KW-0560">Oxidoreductase</keyword>
<dbReference type="InterPro" id="IPR036812">
    <property type="entry name" value="NAD(P)_OxRdtase_dom_sf"/>
</dbReference>
<evidence type="ECO:0000313" key="5">
    <source>
        <dbReference type="Proteomes" id="UP000294003"/>
    </source>
</evidence>
<dbReference type="InterPro" id="IPR023210">
    <property type="entry name" value="NADP_OxRdtase_dom"/>
</dbReference>
<gene>
    <name evidence="4" type="ORF">DL762_007357</name>
</gene>